<protein>
    <submittedName>
        <fullName evidence="2">Uncharacterized protein</fullName>
    </submittedName>
</protein>
<evidence type="ECO:0000256" key="1">
    <source>
        <dbReference type="SAM" id="MobiDB-lite"/>
    </source>
</evidence>
<name>A0A132NWQ0_GIAIN</name>
<dbReference type="OrthoDB" id="10254075at2759"/>
<organism evidence="2 3">
    <name type="scientific">Giardia duodenalis assemblage B</name>
    <dbReference type="NCBI Taxonomy" id="1394984"/>
    <lineage>
        <taxon>Eukaryota</taxon>
        <taxon>Metamonada</taxon>
        <taxon>Diplomonadida</taxon>
        <taxon>Hexamitidae</taxon>
        <taxon>Giardiinae</taxon>
        <taxon>Giardia</taxon>
    </lineage>
</organism>
<gene>
    <name evidence="2" type="ORF">QR46_1536</name>
</gene>
<dbReference type="EMBL" id="JXTI01000031">
    <property type="protein sequence ID" value="KWX14491.1"/>
    <property type="molecule type" value="Genomic_DNA"/>
</dbReference>
<accession>A0A132NWQ0</accession>
<feature type="region of interest" description="Disordered" evidence="1">
    <location>
        <begin position="1"/>
        <end position="32"/>
    </location>
</feature>
<proteinExistence type="predicted"/>
<evidence type="ECO:0000313" key="3">
    <source>
        <dbReference type="Proteomes" id="UP000070089"/>
    </source>
</evidence>
<sequence>MAEPRSSVRNYPESGLESTTESEEGVNTNIAEGLTKTSVRGVDLFEPFQVKATADLNVFESDDEESQGRSKVCVSNNVLTKCNADKNAKSVQRNNHLDEKQRRAHGVYIDIKACLKTLCHGRVPIQCSSEDTEVPDCTAHLLISYKSMRNISSQHQLYSPLKHESHAPGIAPEVGLGLAAACKGSRKVLTEKSDSLPNEQENDFRLRIVSNETVIPYPGPPIDCADDDGAERSPGITESQEMLVPAVAGLRSQSNQNLDGVPSLQNIASHAQPQAIDGVLLPPPLENAWYFRFTSTGDFKTPMDYAIDKLTLRTCSYTYSAMCGTKSLLFNYYVAGDTSYDPVLIIPDFYQSSLCVAPLINLLIKKKKCAYILDISTIASRLMTHEIIVCYTEFILNVCLHFRTAGRRRSSTVGMGIQETARKISLIGQGSGANIALKLAIAVTILSDGLDTLYTYDFARLVTARLMRDGMSSVNLTTMLSVRSVILCNPHLPTFETVLRNKNATMSKLIKQPRTVNANRSNLLRALGYETGMIADSKMPVSAFPNFNSSSSQTPASVKPNYLSFCPQELLDFYKKQIASYNKAMFLSMSILGRVSVPIEDMDGPIPNVFEMYAGLTPLHRSSFPLNIFLGSDYNLFSGGDMNLLASLGDDNTTVLLRTIPGCGADMLNTCKDILCHML</sequence>
<dbReference type="AlphaFoldDB" id="A0A132NWQ0"/>
<dbReference type="VEuPathDB" id="GiardiaDB:QR46_1536"/>
<dbReference type="Proteomes" id="UP000070089">
    <property type="component" value="Unassembled WGS sequence"/>
</dbReference>
<reference evidence="2 3" key="1">
    <citation type="journal article" date="2015" name="Mol. Biochem. Parasitol.">
        <title>Identification of polymorphic genes for use in assemblage B genotyping assays through comparative genomics of multiple assemblage B Giardia duodenalis isolates.</title>
        <authorList>
            <person name="Wielinga C."/>
            <person name="Thompson R.C."/>
            <person name="Monis P."/>
            <person name="Ryan U."/>
        </authorList>
    </citation>
    <scope>NUCLEOTIDE SEQUENCE [LARGE SCALE GENOMIC DNA]</scope>
    <source>
        <strain evidence="2 3">BAH15c1</strain>
    </source>
</reference>
<comment type="caution">
    <text evidence="2">The sequence shown here is derived from an EMBL/GenBank/DDBJ whole genome shotgun (WGS) entry which is preliminary data.</text>
</comment>
<evidence type="ECO:0000313" key="2">
    <source>
        <dbReference type="EMBL" id="KWX14491.1"/>
    </source>
</evidence>